<organism evidence="8 9">
    <name type="scientific">Colletotrichum tabaci</name>
    <dbReference type="NCBI Taxonomy" id="1209068"/>
    <lineage>
        <taxon>Eukaryota</taxon>
        <taxon>Fungi</taxon>
        <taxon>Dikarya</taxon>
        <taxon>Ascomycota</taxon>
        <taxon>Pezizomycotina</taxon>
        <taxon>Sordariomycetes</taxon>
        <taxon>Hypocreomycetidae</taxon>
        <taxon>Glomerellales</taxon>
        <taxon>Glomerellaceae</taxon>
        <taxon>Colletotrichum</taxon>
        <taxon>Colletotrichum destructivum species complex</taxon>
    </lineage>
</organism>
<comment type="caution">
    <text evidence="8">The sequence shown here is derived from an EMBL/GenBank/DDBJ whole genome shotgun (WGS) entry which is preliminary data.</text>
</comment>
<proteinExistence type="predicted"/>
<keyword evidence="2" id="KW-0479">Metal-binding</keyword>
<dbReference type="Pfam" id="PF00557">
    <property type="entry name" value="Peptidase_M24"/>
    <property type="match status" value="1"/>
</dbReference>
<evidence type="ECO:0000256" key="2">
    <source>
        <dbReference type="ARBA" id="ARBA00022723"/>
    </source>
</evidence>
<dbReference type="PROSITE" id="PS51471">
    <property type="entry name" value="FE2OG_OXY"/>
    <property type="match status" value="1"/>
</dbReference>
<keyword evidence="5" id="KW-0408">Iron</keyword>
<evidence type="ECO:0000313" key="9">
    <source>
        <dbReference type="Proteomes" id="UP001327957"/>
    </source>
</evidence>
<evidence type="ECO:0000256" key="4">
    <source>
        <dbReference type="ARBA" id="ARBA00023002"/>
    </source>
</evidence>
<dbReference type="InterPro" id="IPR000994">
    <property type="entry name" value="Pept_M24"/>
</dbReference>
<dbReference type="PANTHER" id="PTHR46112">
    <property type="entry name" value="AMINOPEPTIDASE"/>
    <property type="match status" value="1"/>
</dbReference>
<protein>
    <submittedName>
        <fullName evidence="8">Metallopeptidase family M24</fullName>
    </submittedName>
</protein>
<dbReference type="InterPro" id="IPR005123">
    <property type="entry name" value="Oxoglu/Fe-dep_dioxygenase_dom"/>
</dbReference>
<keyword evidence="6" id="KW-0472">Membrane</keyword>
<sequence>MGNAEERHGGVSLFPLQQRERPRARVLRLIATSLILFAATSFYYLTSFYGRASQNNAFDVAKQCTINNLHADLSFLDPAVPIAADEFLERRDRLARALVESKVDAFVLEPGYTFQYYGNISQTDWEPWEPEERPFLMLILPEISSAGKVSAKTAFLSPHFEEGRVRMLGIPSRDAELDIVIWEEHWNPYDILLKSRLFDGRPARLMVDEEIRDFIVRGLASAGFETVGLNAEIELVRQRKSSAEVELLRAVNTGTVAAVKSMRPCLLPGLTEDEVTEILNSALLSINFGLFFNIVLFEEHGALPHGGFVTGWKKLTHESMVVIDVGAHYLGYSSDICRSFLIDPPRQRDRSVIDLILQLFGRMSSQHEVHPADPELRAEKFKVWQIVLDAQTAAAAAFRPNNTAASVDIAARTIIENAGYGYGFTHRLGHGIGIKVHMVSKSPLVVYLAGFVTLAERKHLLDMASGTFTHSGVIDASGGKTTHSVRTSQSTSLWRDDVVRCIEERAVAFQGYSIPNNHLEPFQLVKYGKGERYHFHTDWFTDPAHAKAHHGGNRLSSFFGYVSVANVTGGGTNFPLLDAPYDDRWCAFIDCDEPWENGVTFRPMEGNFVYWENLHVDGSGDVRNLHAGLPVTSGEKIGMNIWTRQAPLSKEIRGES</sequence>
<dbReference type="Gene3D" id="3.90.230.10">
    <property type="entry name" value="Creatinase/methionine aminopeptidase superfamily"/>
    <property type="match status" value="1"/>
</dbReference>
<name>A0AAV9TP28_9PEZI</name>
<dbReference type="InterPro" id="IPR050659">
    <property type="entry name" value="Peptidase_M24B"/>
</dbReference>
<dbReference type="InterPro" id="IPR006620">
    <property type="entry name" value="Pro_4_hyd_alph"/>
</dbReference>
<evidence type="ECO:0000256" key="5">
    <source>
        <dbReference type="ARBA" id="ARBA00023004"/>
    </source>
</evidence>
<dbReference type="Proteomes" id="UP001327957">
    <property type="component" value="Unassembled WGS sequence"/>
</dbReference>
<evidence type="ECO:0000256" key="1">
    <source>
        <dbReference type="ARBA" id="ARBA00001961"/>
    </source>
</evidence>
<keyword evidence="6" id="KW-0812">Transmembrane</keyword>
<feature type="transmembrane region" description="Helical" evidence="6">
    <location>
        <begin position="26"/>
        <end position="45"/>
    </location>
</feature>
<dbReference type="EMBL" id="JASAOK010000002">
    <property type="protein sequence ID" value="KAK6225259.1"/>
    <property type="molecule type" value="Genomic_DNA"/>
</dbReference>
<dbReference type="PANTHER" id="PTHR46112:SF2">
    <property type="entry name" value="XAA-PRO AMINOPEPTIDASE P-RELATED"/>
    <property type="match status" value="1"/>
</dbReference>
<dbReference type="SUPFAM" id="SSF55920">
    <property type="entry name" value="Creatinase/aminopeptidase"/>
    <property type="match status" value="1"/>
</dbReference>
<dbReference type="SMART" id="SM00702">
    <property type="entry name" value="P4Hc"/>
    <property type="match status" value="1"/>
</dbReference>
<reference evidence="8 9" key="1">
    <citation type="submission" date="2023-04" db="EMBL/GenBank/DDBJ databases">
        <title>Colletotrichum tabacum stain YC1 causing leaf anthracnose on Nicotiana tabacum(L.) cv.</title>
        <authorList>
            <person name="Ji Z."/>
            <person name="Wang M."/>
            <person name="Zhang J."/>
            <person name="Wang N."/>
            <person name="Zhou Z."/>
        </authorList>
    </citation>
    <scope>NUCLEOTIDE SEQUENCE [LARGE SCALE GENOMIC DNA]</scope>
    <source>
        <strain evidence="8 9">YC1</strain>
    </source>
</reference>
<comment type="cofactor">
    <cofactor evidence="1">
        <name>L-ascorbate</name>
        <dbReference type="ChEBI" id="CHEBI:38290"/>
    </cofactor>
</comment>
<dbReference type="GO" id="GO:0051213">
    <property type="term" value="F:dioxygenase activity"/>
    <property type="evidence" value="ECO:0007669"/>
    <property type="project" value="UniProtKB-KW"/>
</dbReference>
<feature type="domain" description="Fe2OG dioxygenase" evidence="7">
    <location>
        <begin position="517"/>
        <end position="645"/>
    </location>
</feature>
<dbReference type="AlphaFoldDB" id="A0AAV9TP28"/>
<keyword evidence="4" id="KW-0560">Oxidoreductase</keyword>
<keyword evidence="9" id="KW-1185">Reference proteome</keyword>
<keyword evidence="3" id="KW-0223">Dioxygenase</keyword>
<dbReference type="Gene3D" id="2.60.120.620">
    <property type="entry name" value="q2cbj1_9rhob like domain"/>
    <property type="match status" value="1"/>
</dbReference>
<dbReference type="GO" id="GO:0016705">
    <property type="term" value="F:oxidoreductase activity, acting on paired donors, with incorporation or reduction of molecular oxygen"/>
    <property type="evidence" value="ECO:0007669"/>
    <property type="project" value="InterPro"/>
</dbReference>
<evidence type="ECO:0000256" key="6">
    <source>
        <dbReference type="SAM" id="Phobius"/>
    </source>
</evidence>
<keyword evidence="6" id="KW-1133">Transmembrane helix</keyword>
<dbReference type="Gene3D" id="3.40.350.10">
    <property type="entry name" value="Creatinase/prolidase N-terminal domain"/>
    <property type="match status" value="1"/>
</dbReference>
<gene>
    <name evidence="8" type="ORF">QIS74_01306</name>
</gene>
<evidence type="ECO:0000313" key="8">
    <source>
        <dbReference type="EMBL" id="KAK6225259.1"/>
    </source>
</evidence>
<evidence type="ECO:0000259" key="7">
    <source>
        <dbReference type="PROSITE" id="PS51471"/>
    </source>
</evidence>
<evidence type="ECO:0000256" key="3">
    <source>
        <dbReference type="ARBA" id="ARBA00022964"/>
    </source>
</evidence>
<dbReference type="GO" id="GO:0005506">
    <property type="term" value="F:iron ion binding"/>
    <property type="evidence" value="ECO:0007669"/>
    <property type="project" value="InterPro"/>
</dbReference>
<dbReference type="GO" id="GO:0031418">
    <property type="term" value="F:L-ascorbic acid binding"/>
    <property type="evidence" value="ECO:0007669"/>
    <property type="project" value="InterPro"/>
</dbReference>
<dbReference type="InterPro" id="IPR044862">
    <property type="entry name" value="Pro_4_hyd_alph_FE2OG_OXY"/>
</dbReference>
<accession>A0AAV9TP28</accession>
<dbReference type="InterPro" id="IPR036005">
    <property type="entry name" value="Creatinase/aminopeptidase-like"/>
</dbReference>
<dbReference type="SUPFAM" id="SSF53092">
    <property type="entry name" value="Creatinase/prolidase N-terminal domain"/>
    <property type="match status" value="1"/>
</dbReference>
<dbReference type="InterPro" id="IPR029149">
    <property type="entry name" value="Creatin/AminoP/Spt16_N"/>
</dbReference>
<dbReference type="Pfam" id="PF13640">
    <property type="entry name" value="2OG-FeII_Oxy_3"/>
    <property type="match status" value="1"/>
</dbReference>